<accession>A0A024W554</accession>
<organism evidence="3 4">
    <name type="scientific">Plasmodium falciparum Tanzania</name>
    <name type="common">2000708</name>
    <dbReference type="NCBI Taxonomy" id="1036725"/>
    <lineage>
        <taxon>Eukaryota</taxon>
        <taxon>Sar</taxon>
        <taxon>Alveolata</taxon>
        <taxon>Apicomplexa</taxon>
        <taxon>Aconoidasida</taxon>
        <taxon>Haemosporida</taxon>
        <taxon>Plasmodiidae</taxon>
        <taxon>Plasmodium</taxon>
        <taxon>Plasmodium (Laverania)</taxon>
    </lineage>
</organism>
<dbReference type="Proteomes" id="UP000030708">
    <property type="component" value="Unassembled WGS sequence"/>
</dbReference>
<evidence type="ECO:0000313" key="3">
    <source>
        <dbReference type="EMBL" id="ETW35660.1"/>
    </source>
</evidence>
<reference evidence="3 4" key="1">
    <citation type="submission" date="2013-02" db="EMBL/GenBank/DDBJ databases">
        <title>The Genome Annotation of Plasmodium falciparum Tanzania (2000708).</title>
        <authorList>
            <consortium name="The Broad Institute Genome Sequencing Platform"/>
            <consortium name="The Broad Institute Genome Sequencing Center for Infectious Disease"/>
            <person name="Neafsey D."/>
            <person name="Hoffman S."/>
            <person name="Volkman S."/>
            <person name="Rosenthal P."/>
            <person name="Walker B."/>
            <person name="Young S.K."/>
            <person name="Zeng Q."/>
            <person name="Gargeya S."/>
            <person name="Fitzgerald M."/>
            <person name="Haas B."/>
            <person name="Abouelleil A."/>
            <person name="Allen A.W."/>
            <person name="Alvarado L."/>
            <person name="Arachchi H.M."/>
            <person name="Berlin A.M."/>
            <person name="Chapman S.B."/>
            <person name="Gainer-Dewar J."/>
            <person name="Goldberg J."/>
            <person name="Griggs A."/>
            <person name="Gujja S."/>
            <person name="Hansen M."/>
            <person name="Howarth C."/>
            <person name="Imamovic A."/>
            <person name="Ireland A."/>
            <person name="Larimer J."/>
            <person name="McCowan C."/>
            <person name="Murphy C."/>
            <person name="Pearson M."/>
            <person name="Poon T.W."/>
            <person name="Priest M."/>
            <person name="Roberts A."/>
            <person name="Saif S."/>
            <person name="Shea T."/>
            <person name="Sisk P."/>
            <person name="Sykes S."/>
            <person name="Wortman J."/>
            <person name="Nusbaum C."/>
            <person name="Birren B."/>
        </authorList>
    </citation>
    <scope>NUCLEOTIDE SEQUENCE [LARGE SCALE GENOMIC DNA]</scope>
    <source>
        <strain evidence="4">Tanzania (2000708)</strain>
    </source>
</reference>
<feature type="region of interest" description="Disordered" evidence="1">
    <location>
        <begin position="1"/>
        <end position="28"/>
    </location>
</feature>
<dbReference type="AlphaFoldDB" id="A0A024W554"/>
<evidence type="ECO:0000256" key="1">
    <source>
        <dbReference type="SAM" id="MobiDB-lite"/>
    </source>
</evidence>
<name>A0A024W554_PLAFA</name>
<dbReference type="Pfam" id="PF11923">
    <property type="entry name" value="NFACT-C"/>
    <property type="match status" value="1"/>
</dbReference>
<dbReference type="InterPro" id="IPR051608">
    <property type="entry name" value="RQC_Subunit_NEMF"/>
</dbReference>
<feature type="compositionally biased region" description="Basic residues" evidence="1">
    <location>
        <begin position="8"/>
        <end position="21"/>
    </location>
</feature>
<protein>
    <recommendedName>
        <fullName evidence="2">NFACT protein C-terminal domain-containing protein</fullName>
    </recommendedName>
</protein>
<sequence>MNNVHLLRGARTKKKRMKKKYKEQEDDEESRLLHMKIIGSKMMKHEIEMPKKKEEELKPFEMQNKYKGPKEVITNYEKINEDDMDIKLNEIHKLTNSPNEGDNLSFAIPMCAPYSAIQTHKYKIKLVPGNTKKGKVADSCISYFLKNATNEKEKELIKNISMDELGNCIIANCTPDLKELKELSKNNFVQKGRKK</sequence>
<feature type="domain" description="NFACT protein C-terminal" evidence="2">
    <location>
        <begin position="87"/>
        <end position="170"/>
    </location>
</feature>
<evidence type="ECO:0000313" key="4">
    <source>
        <dbReference type="Proteomes" id="UP000030708"/>
    </source>
</evidence>
<dbReference type="EMBL" id="KI926461">
    <property type="protein sequence ID" value="ETW35660.1"/>
    <property type="molecule type" value="Genomic_DNA"/>
</dbReference>
<dbReference type="GO" id="GO:0043023">
    <property type="term" value="F:ribosomal large subunit binding"/>
    <property type="evidence" value="ECO:0007669"/>
    <property type="project" value="TreeGrafter"/>
</dbReference>
<dbReference type="PANTHER" id="PTHR15239">
    <property type="entry name" value="NUCLEAR EXPORT MEDIATOR FACTOR NEMF"/>
    <property type="match status" value="1"/>
</dbReference>
<dbReference type="GO" id="GO:0072344">
    <property type="term" value="P:rescue of stalled ribosome"/>
    <property type="evidence" value="ECO:0007669"/>
    <property type="project" value="TreeGrafter"/>
</dbReference>
<proteinExistence type="predicted"/>
<dbReference type="PANTHER" id="PTHR15239:SF6">
    <property type="entry name" value="RIBOSOME QUALITY CONTROL COMPLEX SUBUNIT NEMF"/>
    <property type="match status" value="1"/>
</dbReference>
<gene>
    <name evidence="3" type="ORF">PFTANZ_03661</name>
</gene>
<dbReference type="GO" id="GO:1990112">
    <property type="term" value="C:RQC complex"/>
    <property type="evidence" value="ECO:0007669"/>
    <property type="project" value="TreeGrafter"/>
</dbReference>
<evidence type="ECO:0000259" key="2">
    <source>
        <dbReference type="Pfam" id="PF11923"/>
    </source>
</evidence>
<dbReference type="GO" id="GO:0000049">
    <property type="term" value="F:tRNA binding"/>
    <property type="evidence" value="ECO:0007669"/>
    <property type="project" value="TreeGrafter"/>
</dbReference>
<dbReference type="InterPro" id="IPR021846">
    <property type="entry name" value="NFACT-C"/>
</dbReference>
<reference evidence="3 4" key="2">
    <citation type="submission" date="2013-02" db="EMBL/GenBank/DDBJ databases">
        <title>The Genome Sequence of Plasmodium falciparum Tanzania (2000708).</title>
        <authorList>
            <consortium name="The Broad Institute Genome Sequencing Platform"/>
            <consortium name="The Broad Institute Genome Sequencing Center for Infectious Disease"/>
            <person name="Neafsey D."/>
            <person name="Cheeseman I."/>
            <person name="Volkman S."/>
            <person name="Adams J."/>
            <person name="Walker B."/>
            <person name="Young S.K."/>
            <person name="Zeng Q."/>
            <person name="Gargeya S."/>
            <person name="Fitzgerald M."/>
            <person name="Haas B."/>
            <person name="Abouelleil A."/>
            <person name="Alvarado L."/>
            <person name="Arachchi H.M."/>
            <person name="Berlin A.M."/>
            <person name="Chapman S.B."/>
            <person name="Dewar J."/>
            <person name="Goldberg J."/>
            <person name="Griggs A."/>
            <person name="Gujja S."/>
            <person name="Hansen M."/>
            <person name="Howarth C."/>
            <person name="Imamovic A."/>
            <person name="Larimer J."/>
            <person name="McCowan C."/>
            <person name="Murphy C."/>
            <person name="Neiman D."/>
            <person name="Pearson M."/>
            <person name="Priest M."/>
            <person name="Roberts A."/>
            <person name="Saif S."/>
            <person name="Shea T."/>
            <person name="Sisk P."/>
            <person name="Sykes S."/>
            <person name="Wortman J."/>
            <person name="Nusbaum C."/>
            <person name="Birren B."/>
        </authorList>
    </citation>
    <scope>NUCLEOTIDE SEQUENCE [LARGE SCALE GENOMIC DNA]</scope>
    <source>
        <strain evidence="4">Tanzania (2000708)</strain>
    </source>
</reference>
<dbReference type="GO" id="GO:1990116">
    <property type="term" value="P:ribosome-associated ubiquitin-dependent protein catabolic process"/>
    <property type="evidence" value="ECO:0007669"/>
    <property type="project" value="TreeGrafter"/>
</dbReference>